<dbReference type="EMBL" id="CACVKT020006599">
    <property type="protein sequence ID" value="CAC5402705.1"/>
    <property type="molecule type" value="Genomic_DNA"/>
</dbReference>
<dbReference type="InterPro" id="IPR012337">
    <property type="entry name" value="RNaseH-like_sf"/>
</dbReference>
<evidence type="ECO:0000259" key="1">
    <source>
        <dbReference type="PROSITE" id="PS50994"/>
    </source>
</evidence>
<dbReference type="PANTHER" id="PTHR37984">
    <property type="entry name" value="PROTEIN CBG26694"/>
    <property type="match status" value="1"/>
</dbReference>
<evidence type="ECO:0000313" key="2">
    <source>
        <dbReference type="EMBL" id="CAC5402705.1"/>
    </source>
</evidence>
<dbReference type="InterPro" id="IPR050951">
    <property type="entry name" value="Retrovirus_Pol_polyprotein"/>
</dbReference>
<dbReference type="PANTHER" id="PTHR37984:SF5">
    <property type="entry name" value="PROTEIN NYNRIN-LIKE"/>
    <property type="match status" value="1"/>
</dbReference>
<dbReference type="Pfam" id="PF00665">
    <property type="entry name" value="rve"/>
    <property type="match status" value="1"/>
</dbReference>
<dbReference type="GO" id="GO:0015074">
    <property type="term" value="P:DNA integration"/>
    <property type="evidence" value="ECO:0007669"/>
    <property type="project" value="InterPro"/>
</dbReference>
<reference evidence="2 3" key="1">
    <citation type="submission" date="2020-06" db="EMBL/GenBank/DDBJ databases">
        <authorList>
            <person name="Li R."/>
            <person name="Bekaert M."/>
        </authorList>
    </citation>
    <scope>NUCLEOTIDE SEQUENCE [LARGE SCALE GENOMIC DNA]</scope>
    <source>
        <strain evidence="3">wild</strain>
    </source>
</reference>
<gene>
    <name evidence="2" type="ORF">MCOR_36633</name>
</gene>
<organism evidence="2 3">
    <name type="scientific">Mytilus coruscus</name>
    <name type="common">Sea mussel</name>
    <dbReference type="NCBI Taxonomy" id="42192"/>
    <lineage>
        <taxon>Eukaryota</taxon>
        <taxon>Metazoa</taxon>
        <taxon>Spiralia</taxon>
        <taxon>Lophotrochozoa</taxon>
        <taxon>Mollusca</taxon>
        <taxon>Bivalvia</taxon>
        <taxon>Autobranchia</taxon>
        <taxon>Pteriomorphia</taxon>
        <taxon>Mytilida</taxon>
        <taxon>Mytiloidea</taxon>
        <taxon>Mytilidae</taxon>
        <taxon>Mytilinae</taxon>
        <taxon>Mytilus</taxon>
    </lineage>
</organism>
<proteinExistence type="predicted"/>
<sequence>MLNTDSKLYSECDVPTHDIGYLSLKEPSKPKVSFSDESVKVLFKLNVNCQCCNNAVETPATYANSRWQIDLKKKPPVKGYNYICNIVDCFSRLAFGGPLKGKFAKDVAELTLKYVYLYGPPRILQSDNGKEFTNVNLAEVVSIFKTRQIHGRPYHPQSQGRVERFNRTLTEYFRKEMSLEKDWPSKLPEFYYNYNRVHKSTKPSTPYQLFVAVI</sequence>
<dbReference type="GO" id="GO:0003676">
    <property type="term" value="F:nucleic acid binding"/>
    <property type="evidence" value="ECO:0007669"/>
    <property type="project" value="InterPro"/>
</dbReference>
<protein>
    <recommendedName>
        <fullName evidence="1">Integrase catalytic domain-containing protein</fullName>
    </recommendedName>
</protein>
<name>A0A6J8D3L2_MYTCO</name>
<feature type="domain" description="Integrase catalytic" evidence="1">
    <location>
        <begin position="55"/>
        <end position="214"/>
    </location>
</feature>
<dbReference type="Proteomes" id="UP000507470">
    <property type="component" value="Unassembled WGS sequence"/>
</dbReference>
<dbReference type="Gene3D" id="3.30.420.10">
    <property type="entry name" value="Ribonuclease H-like superfamily/Ribonuclease H"/>
    <property type="match status" value="1"/>
</dbReference>
<accession>A0A6J8D3L2</accession>
<dbReference type="AlphaFoldDB" id="A0A6J8D3L2"/>
<evidence type="ECO:0000313" key="3">
    <source>
        <dbReference type="Proteomes" id="UP000507470"/>
    </source>
</evidence>
<dbReference type="SUPFAM" id="SSF53098">
    <property type="entry name" value="Ribonuclease H-like"/>
    <property type="match status" value="1"/>
</dbReference>
<dbReference type="OrthoDB" id="6062515at2759"/>
<dbReference type="InterPro" id="IPR001584">
    <property type="entry name" value="Integrase_cat-core"/>
</dbReference>
<keyword evidence="3" id="KW-1185">Reference proteome</keyword>
<dbReference type="InterPro" id="IPR036397">
    <property type="entry name" value="RNaseH_sf"/>
</dbReference>
<dbReference type="PROSITE" id="PS50994">
    <property type="entry name" value="INTEGRASE"/>
    <property type="match status" value="1"/>
</dbReference>